<name>A0AAV2J658_KNICA</name>
<reference evidence="2 3" key="1">
    <citation type="submission" date="2024-04" db="EMBL/GenBank/DDBJ databases">
        <authorList>
            <person name="Waldvogel A.-M."/>
            <person name="Schoenle A."/>
        </authorList>
    </citation>
    <scope>NUCLEOTIDE SEQUENCE [LARGE SCALE GENOMIC DNA]</scope>
</reference>
<dbReference type="Proteomes" id="UP001497482">
    <property type="component" value="Chromosome 10"/>
</dbReference>
<proteinExistence type="predicted"/>
<dbReference type="AlphaFoldDB" id="A0AAV2J658"/>
<sequence>MLRLEDEEIQAQIKCLLENPLLQQNLQEDGFWGVLACKLGIPNKPEHRYRLKQRFASFMETMVRPSNSDQAESGQEAANAREGSQEQDGASTTTAVSHELAIIEIPLPLAPLQFSIEPKDWAKLTAKRHSTGFQGLEWTIVISKGIRTVFPYCSFGFKRHHLKRPNSSRKGPLFSCLAYCRFEDCKVEAKVTLESLKTLSAKLVLDNGPARHYAGDRKSRPVRASDRTTLGERLQTEKPRAMHVRDVGALSEAVFDSGCRDLAPPVSVLKNVSYDVRKRRRLHHNEIQSLERMLKLPTNDTSVLKNVLLKPKGVMLWSLRGIQIYQERCKEDIVYLDATGSLLRSQKSNPPFYIYELVVRHPKKGGSPLPVATYITCDHTTASVTYFLMSFVTDVKRSHGHRVVPLMVMCDGSQVLMQSISFAFANRGLTDILAVYFRIATGKAVKTDWQVPVLHRCLSHIMKNAKEMCKKHAPQCYALAMHIFGLFTTASTVHELEDMVYSAAVLFGSPCVGPLVEHHFAHLQALMVHLPSPMEVDNEAVVDLEEDETDWGRHLSTIIEGAPRDMVGEQNLYHSEGLLTHLSKFMLPYAGLWSGIMLGDLGRHGQGQGYTDASKRHTKPTNLQRQNITMANHTQGIMEKSQWDLKHLRFQSRTYSRLDDVVLQYQALHKSLLREYRDTARVFNMKRYQVLSEKWRKTRRRQILADTSAPTCAPSCGPCPHHEAALLLTASRVW</sequence>
<feature type="compositionally biased region" description="Polar residues" evidence="1">
    <location>
        <begin position="64"/>
        <end position="73"/>
    </location>
</feature>
<accession>A0AAV2J658</accession>
<protein>
    <recommendedName>
        <fullName evidence="4">Transposase</fullName>
    </recommendedName>
</protein>
<evidence type="ECO:0000313" key="2">
    <source>
        <dbReference type="EMBL" id="CAL1572006.1"/>
    </source>
</evidence>
<organism evidence="2 3">
    <name type="scientific">Knipowitschia caucasica</name>
    <name type="common">Caucasian dwarf goby</name>
    <name type="synonym">Pomatoschistus caucasicus</name>
    <dbReference type="NCBI Taxonomy" id="637954"/>
    <lineage>
        <taxon>Eukaryota</taxon>
        <taxon>Metazoa</taxon>
        <taxon>Chordata</taxon>
        <taxon>Craniata</taxon>
        <taxon>Vertebrata</taxon>
        <taxon>Euteleostomi</taxon>
        <taxon>Actinopterygii</taxon>
        <taxon>Neopterygii</taxon>
        <taxon>Teleostei</taxon>
        <taxon>Neoteleostei</taxon>
        <taxon>Acanthomorphata</taxon>
        <taxon>Gobiaria</taxon>
        <taxon>Gobiiformes</taxon>
        <taxon>Gobioidei</taxon>
        <taxon>Gobiidae</taxon>
        <taxon>Gobiinae</taxon>
        <taxon>Knipowitschia</taxon>
    </lineage>
</organism>
<evidence type="ECO:0000256" key="1">
    <source>
        <dbReference type="SAM" id="MobiDB-lite"/>
    </source>
</evidence>
<evidence type="ECO:0000313" key="3">
    <source>
        <dbReference type="Proteomes" id="UP001497482"/>
    </source>
</evidence>
<keyword evidence="3" id="KW-1185">Reference proteome</keyword>
<feature type="region of interest" description="Disordered" evidence="1">
    <location>
        <begin position="64"/>
        <end position="91"/>
    </location>
</feature>
<gene>
    <name evidence="2" type="ORF">KC01_LOCUS4057</name>
</gene>
<dbReference type="EMBL" id="OZ035832">
    <property type="protein sequence ID" value="CAL1572006.1"/>
    <property type="molecule type" value="Genomic_DNA"/>
</dbReference>
<evidence type="ECO:0008006" key="4">
    <source>
        <dbReference type="Google" id="ProtNLM"/>
    </source>
</evidence>